<protein>
    <submittedName>
        <fullName evidence="1">Uncharacterized protein</fullName>
    </submittedName>
</protein>
<dbReference type="AlphaFoldDB" id="A0A699WVC6"/>
<organism evidence="1">
    <name type="scientific">Tanacetum cinerariifolium</name>
    <name type="common">Dalmatian daisy</name>
    <name type="synonym">Chrysanthemum cinerariifolium</name>
    <dbReference type="NCBI Taxonomy" id="118510"/>
    <lineage>
        <taxon>Eukaryota</taxon>
        <taxon>Viridiplantae</taxon>
        <taxon>Streptophyta</taxon>
        <taxon>Embryophyta</taxon>
        <taxon>Tracheophyta</taxon>
        <taxon>Spermatophyta</taxon>
        <taxon>Magnoliopsida</taxon>
        <taxon>eudicotyledons</taxon>
        <taxon>Gunneridae</taxon>
        <taxon>Pentapetalae</taxon>
        <taxon>asterids</taxon>
        <taxon>campanulids</taxon>
        <taxon>Asterales</taxon>
        <taxon>Asteraceae</taxon>
        <taxon>Asteroideae</taxon>
        <taxon>Anthemideae</taxon>
        <taxon>Anthemidinae</taxon>
        <taxon>Tanacetum</taxon>
    </lineage>
</organism>
<gene>
    <name evidence="1" type="ORF">Tci_920413</name>
</gene>
<dbReference type="EMBL" id="BKCJ011722212">
    <property type="protein sequence ID" value="GFD48444.1"/>
    <property type="molecule type" value="Genomic_DNA"/>
</dbReference>
<reference evidence="1" key="1">
    <citation type="journal article" date="2019" name="Sci. Rep.">
        <title>Draft genome of Tanacetum cinerariifolium, the natural source of mosquito coil.</title>
        <authorList>
            <person name="Yamashiro T."/>
            <person name="Shiraishi A."/>
            <person name="Satake H."/>
            <person name="Nakayama K."/>
        </authorList>
    </citation>
    <scope>NUCLEOTIDE SEQUENCE</scope>
</reference>
<comment type="caution">
    <text evidence="1">The sequence shown here is derived from an EMBL/GenBank/DDBJ whole genome shotgun (WGS) entry which is preliminary data.</text>
</comment>
<accession>A0A699WVC6</accession>
<sequence length="61" mass="6213">MVAAVMAEILMEEAVAKMVVVVLVVASVKRIKVVLVSSVGVSGGVVYDGVVAAEVEVVTIV</sequence>
<proteinExistence type="predicted"/>
<name>A0A699WVC6_TANCI</name>
<feature type="non-terminal residue" evidence="1">
    <location>
        <position position="1"/>
    </location>
</feature>
<evidence type="ECO:0000313" key="1">
    <source>
        <dbReference type="EMBL" id="GFD48444.1"/>
    </source>
</evidence>